<protein>
    <recommendedName>
        <fullName evidence="2">Sdz-33 F-box domain-containing protein</fullName>
    </recommendedName>
</protein>
<name>G0P1J7_CAEBE</name>
<dbReference type="AlphaFoldDB" id="G0P1J7"/>
<feature type="region of interest" description="Disordered" evidence="1">
    <location>
        <begin position="502"/>
        <end position="530"/>
    </location>
</feature>
<organism evidence="4">
    <name type="scientific">Caenorhabditis brenneri</name>
    <name type="common">Nematode worm</name>
    <dbReference type="NCBI Taxonomy" id="135651"/>
    <lineage>
        <taxon>Eukaryota</taxon>
        <taxon>Metazoa</taxon>
        <taxon>Ecdysozoa</taxon>
        <taxon>Nematoda</taxon>
        <taxon>Chromadorea</taxon>
        <taxon>Rhabditida</taxon>
        <taxon>Rhabditina</taxon>
        <taxon>Rhabditomorpha</taxon>
        <taxon>Rhabditoidea</taxon>
        <taxon>Rhabditidae</taxon>
        <taxon>Peloderinae</taxon>
        <taxon>Caenorhabditis</taxon>
    </lineage>
</organism>
<evidence type="ECO:0000259" key="2">
    <source>
        <dbReference type="Pfam" id="PF07735"/>
    </source>
</evidence>
<dbReference type="Proteomes" id="UP000008068">
    <property type="component" value="Unassembled WGS sequence"/>
</dbReference>
<evidence type="ECO:0000313" key="4">
    <source>
        <dbReference type="Proteomes" id="UP000008068"/>
    </source>
</evidence>
<dbReference type="HOGENOM" id="CLU_402387_0_0_1"/>
<dbReference type="PANTHER" id="PTHR21503">
    <property type="entry name" value="F-BOX-CONTAINING HYPOTHETICAL PROTEIN C.ELEGANS"/>
    <property type="match status" value="1"/>
</dbReference>
<reference evidence="4" key="1">
    <citation type="submission" date="2011-07" db="EMBL/GenBank/DDBJ databases">
        <authorList>
            <consortium name="Caenorhabditis brenneri Sequencing and Analysis Consortium"/>
            <person name="Wilson R.K."/>
        </authorList>
    </citation>
    <scope>NUCLEOTIDE SEQUENCE [LARGE SCALE GENOMIC DNA]</scope>
    <source>
        <strain evidence="4">PB2801</strain>
    </source>
</reference>
<feature type="compositionally biased region" description="Polar residues" evidence="1">
    <location>
        <begin position="611"/>
        <end position="646"/>
    </location>
</feature>
<proteinExistence type="predicted"/>
<feature type="compositionally biased region" description="Low complexity" evidence="1">
    <location>
        <begin position="571"/>
        <end position="582"/>
    </location>
</feature>
<feature type="region of interest" description="Disordered" evidence="1">
    <location>
        <begin position="571"/>
        <end position="656"/>
    </location>
</feature>
<dbReference type="Pfam" id="PF07735">
    <property type="entry name" value="FBA_2"/>
    <property type="match status" value="1"/>
</dbReference>
<dbReference type="InterPro" id="IPR012885">
    <property type="entry name" value="F-box_Sdz-33"/>
</dbReference>
<evidence type="ECO:0000256" key="1">
    <source>
        <dbReference type="SAM" id="MobiDB-lite"/>
    </source>
</evidence>
<accession>G0P1J7</accession>
<sequence>MLKIDKKISFGKWIFQDLQENTGDAVLIGGHRMNVCVEESDLCTDTNGNFLNCVYTGIQYIKNLFKKPVHQIKIKFENTPWHKLFVGPEACEILYCCGIDTVDNRVFETILNSFTMSHGFYFNVPIPQNFPFDFTDIKANYISLHHAYWVTKEMIFASKSHGIALYNTRFTSSDCVEFVRHWMLSDNTTLESLRFTSTVDRFTRFRFDRNETSDWDEQRRGRYFKINFSFLSRKCYAIVNSLITKITGFDIDVNSNRTFIMLKIGEENAFGKWIFQDLQENIGDTVLIGGHRMNVCVEESDLCTDTNGNFLNCVYTGIEYIKNLFKKPIYYIKINFDNTPWHKLFVGPEACEYVHFNGNRPVDNEILETILNNIKMSRGINFHAPTHQNFSYNFADIKARGISLKNAHWVTNEMLFASESHDIGLYETRFTSFDCVDLFHPLQTLIMQRLEIQQIQQQEVHRLEQRTVQSVPQQRLMTVREVIMRHTDFESMGVQVRKAVAKTSHGSMPRTDPTVCTSRPVQSSTRPVYIPPNQRNILRRQQLIRNAQPNQQQYQNRATYQKVTIEQPRVQQVQQQQRQKQQNTVLAPVNRIQPNPKIPSTRKRSAPTPENVENFNYSPPETTSKQARENTNWQEIGATEPSQKSPVQEKVNGDGSLPDYVRNIGGFEIRVIRSKDPDMRLFPC</sequence>
<feature type="compositionally biased region" description="Polar residues" evidence="1">
    <location>
        <begin position="514"/>
        <end position="526"/>
    </location>
</feature>
<dbReference type="EMBL" id="GL380014">
    <property type="protein sequence ID" value="EGT42376.1"/>
    <property type="molecule type" value="Genomic_DNA"/>
</dbReference>
<feature type="domain" description="Sdz-33 F-box" evidence="2">
    <location>
        <begin position="140"/>
        <end position="195"/>
    </location>
</feature>
<evidence type="ECO:0000313" key="3">
    <source>
        <dbReference type="EMBL" id="EGT42376.1"/>
    </source>
</evidence>
<keyword evidence="4" id="KW-1185">Reference proteome</keyword>
<gene>
    <name evidence="3" type="ORF">CAEBREN_08021</name>
</gene>
<dbReference type="InParanoid" id="G0P1J7"/>